<evidence type="ECO:0000313" key="12">
    <source>
        <dbReference type="EMBL" id="TRL37420.1"/>
    </source>
</evidence>
<dbReference type="EMBL" id="VJMF01000012">
    <property type="protein sequence ID" value="TRL37420.1"/>
    <property type="molecule type" value="Genomic_DNA"/>
</dbReference>
<proteinExistence type="inferred from homology"/>
<keyword evidence="6 7" id="KW-0472">Membrane</keyword>
<dbReference type="InterPro" id="IPR058627">
    <property type="entry name" value="MdtA-like_C"/>
</dbReference>
<evidence type="ECO:0000256" key="7">
    <source>
        <dbReference type="SAM" id="Phobius"/>
    </source>
</evidence>
<feature type="transmembrane region" description="Helical" evidence="7">
    <location>
        <begin position="21"/>
        <end position="43"/>
    </location>
</feature>
<dbReference type="InterPro" id="IPR058626">
    <property type="entry name" value="MdtA-like_b-barrel"/>
</dbReference>
<keyword evidence="3" id="KW-0813">Transport</keyword>
<evidence type="ECO:0000259" key="10">
    <source>
        <dbReference type="Pfam" id="PF25944"/>
    </source>
</evidence>
<dbReference type="Gene3D" id="1.10.287.470">
    <property type="entry name" value="Helix hairpin bin"/>
    <property type="match status" value="1"/>
</dbReference>
<comment type="caution">
    <text evidence="12">The sequence shown here is derived from an EMBL/GenBank/DDBJ whole genome shotgun (WGS) entry which is preliminary data.</text>
</comment>
<dbReference type="GO" id="GO:1990281">
    <property type="term" value="C:efflux pump complex"/>
    <property type="evidence" value="ECO:0007669"/>
    <property type="project" value="TreeGrafter"/>
</dbReference>
<dbReference type="PANTHER" id="PTHR30469">
    <property type="entry name" value="MULTIDRUG RESISTANCE PROTEIN MDTA"/>
    <property type="match status" value="1"/>
</dbReference>
<dbReference type="Pfam" id="PF25876">
    <property type="entry name" value="HH_MFP_RND"/>
    <property type="match status" value="1"/>
</dbReference>
<dbReference type="AlphaFoldDB" id="A0A549T6G0"/>
<dbReference type="InterPro" id="IPR058624">
    <property type="entry name" value="MdtA-like_HH"/>
</dbReference>
<keyword evidence="7" id="KW-1133">Transmembrane helix</keyword>
<feature type="domain" description="Multidrug resistance protein MdtA-like beta-barrel" evidence="10">
    <location>
        <begin position="241"/>
        <end position="324"/>
    </location>
</feature>
<feature type="domain" description="Multidrug resistance protein MdtA-like alpha-helical hairpin" evidence="8">
    <location>
        <begin position="135"/>
        <end position="203"/>
    </location>
</feature>
<dbReference type="Gene3D" id="2.40.30.170">
    <property type="match status" value="1"/>
</dbReference>
<comment type="similarity">
    <text evidence="2">Belongs to the membrane fusion protein (MFP) (TC 8.A.1) family.</text>
</comment>
<evidence type="ECO:0000259" key="11">
    <source>
        <dbReference type="Pfam" id="PF25967"/>
    </source>
</evidence>
<gene>
    <name evidence="12" type="ORF">FM996_02570</name>
</gene>
<dbReference type="SUPFAM" id="SSF111369">
    <property type="entry name" value="HlyD-like secretion proteins"/>
    <property type="match status" value="1"/>
</dbReference>
<dbReference type="Pfam" id="PF25917">
    <property type="entry name" value="BSH_RND"/>
    <property type="match status" value="1"/>
</dbReference>
<keyword evidence="4" id="KW-1003">Cell membrane</keyword>
<feature type="domain" description="Multidrug resistance protein MdtA-like barrel-sandwich hybrid" evidence="9">
    <location>
        <begin position="95"/>
        <end position="237"/>
    </location>
</feature>
<dbReference type="NCBIfam" id="TIGR01730">
    <property type="entry name" value="RND_mfp"/>
    <property type="match status" value="1"/>
</dbReference>
<evidence type="ECO:0000256" key="6">
    <source>
        <dbReference type="ARBA" id="ARBA00023136"/>
    </source>
</evidence>
<dbReference type="Gene3D" id="2.40.50.100">
    <property type="match status" value="1"/>
</dbReference>
<evidence type="ECO:0000256" key="4">
    <source>
        <dbReference type="ARBA" id="ARBA00022475"/>
    </source>
</evidence>
<accession>A0A549T6G0</accession>
<feature type="domain" description="Multidrug resistance protein MdtA-like C-terminal permuted SH3" evidence="11">
    <location>
        <begin position="328"/>
        <end position="389"/>
    </location>
</feature>
<evidence type="ECO:0000256" key="2">
    <source>
        <dbReference type="ARBA" id="ARBA00009477"/>
    </source>
</evidence>
<sequence>MEKLVAFYRNSERPATARLRLSRWLLPAAALAIIAALMVRAPWKRPAPGPMPPGGPPGAGAPSVASVSSVSVAMTTKGDVPITLTSLGTVTSLATATVKSQISGYLTEIHFREGQMVEKGDPLVEIDPRPYEAALAQYQGQLEKDQALLDNARLDFHRYQRLIKQDSTSRQTVDTAAATVRQYEGIVRSDQGLVDTQKLNLVYCRIASPVRGRVGLRQVDVGNYVTPSDTNGVVVVTQIDPISVVFTLPEENLRKLMKRLRDGAQPVVTVYDRAYAEKLAVGVFDAVDNQIDTSTGTVKLRALFGNADGALFPNQFVNVELLLDIQRDVVVAPVSAVRSGAPGTFVYVVNSDDTVSVRRVTTGATAGGNIAILSGLAQGDRVVVEGADRLSEGAKIRVPSAPSTRADRARP</sequence>
<dbReference type="PANTHER" id="PTHR30469:SF12">
    <property type="entry name" value="MULTIDRUG RESISTANCE PROTEIN MDTA"/>
    <property type="match status" value="1"/>
</dbReference>
<dbReference type="InterPro" id="IPR006143">
    <property type="entry name" value="RND_pump_MFP"/>
</dbReference>
<dbReference type="Pfam" id="PF25967">
    <property type="entry name" value="RND-MFP_C"/>
    <property type="match status" value="1"/>
</dbReference>
<dbReference type="GO" id="GO:0015562">
    <property type="term" value="F:efflux transmembrane transporter activity"/>
    <property type="evidence" value="ECO:0007669"/>
    <property type="project" value="TreeGrafter"/>
</dbReference>
<dbReference type="NCBIfam" id="NF008589">
    <property type="entry name" value="PRK11556.1"/>
    <property type="match status" value="1"/>
</dbReference>
<dbReference type="InterPro" id="IPR058625">
    <property type="entry name" value="MdtA-like_BSH"/>
</dbReference>
<keyword evidence="5" id="KW-0997">Cell inner membrane</keyword>
<dbReference type="Gene3D" id="2.40.420.20">
    <property type="match status" value="1"/>
</dbReference>
<dbReference type="FunFam" id="2.40.420.20:FF:000001">
    <property type="entry name" value="Efflux RND transporter periplasmic adaptor subunit"/>
    <property type="match status" value="1"/>
</dbReference>
<reference evidence="12 13" key="1">
    <citation type="submission" date="2019-07" db="EMBL/GenBank/DDBJ databases">
        <title>Ln-dependent methylotrophs.</title>
        <authorList>
            <person name="Tani A."/>
        </authorList>
    </citation>
    <scope>NUCLEOTIDE SEQUENCE [LARGE SCALE GENOMIC DNA]</scope>
    <source>
        <strain evidence="12 13">SM89A</strain>
    </source>
</reference>
<evidence type="ECO:0000259" key="9">
    <source>
        <dbReference type="Pfam" id="PF25917"/>
    </source>
</evidence>
<evidence type="ECO:0000256" key="5">
    <source>
        <dbReference type="ARBA" id="ARBA00022519"/>
    </source>
</evidence>
<dbReference type="Pfam" id="PF25944">
    <property type="entry name" value="Beta-barrel_RND"/>
    <property type="match status" value="1"/>
</dbReference>
<evidence type="ECO:0000259" key="8">
    <source>
        <dbReference type="Pfam" id="PF25876"/>
    </source>
</evidence>
<evidence type="ECO:0000256" key="3">
    <source>
        <dbReference type="ARBA" id="ARBA00022448"/>
    </source>
</evidence>
<name>A0A549T6G0_METSR</name>
<protein>
    <submittedName>
        <fullName evidence="12">MdtA/MuxA family multidrug efflux RND transporter periplasmic adaptor subunit</fullName>
    </submittedName>
</protein>
<dbReference type="GO" id="GO:0030313">
    <property type="term" value="C:cell envelope"/>
    <property type="evidence" value="ECO:0007669"/>
    <property type="project" value="UniProtKB-SubCell"/>
</dbReference>
<evidence type="ECO:0000256" key="1">
    <source>
        <dbReference type="ARBA" id="ARBA00004236"/>
    </source>
</evidence>
<comment type="subcellular location">
    <subcellularLocation>
        <location evidence="1">Cell membrane</location>
    </subcellularLocation>
</comment>
<organism evidence="12 13">
    <name type="scientific">Methylosinus sporium</name>
    <dbReference type="NCBI Taxonomy" id="428"/>
    <lineage>
        <taxon>Bacteria</taxon>
        <taxon>Pseudomonadati</taxon>
        <taxon>Pseudomonadota</taxon>
        <taxon>Alphaproteobacteria</taxon>
        <taxon>Hyphomicrobiales</taxon>
        <taxon>Methylocystaceae</taxon>
        <taxon>Methylosinus</taxon>
    </lineage>
</organism>
<evidence type="ECO:0000313" key="13">
    <source>
        <dbReference type="Proteomes" id="UP000316781"/>
    </source>
</evidence>
<dbReference type="Proteomes" id="UP000316781">
    <property type="component" value="Unassembled WGS sequence"/>
</dbReference>
<keyword evidence="7" id="KW-0812">Transmembrane</keyword>